<dbReference type="PANTHER" id="PTHR23535:SF2">
    <property type="entry name" value="SUGAR EFFLUX TRANSPORTER A-RELATED"/>
    <property type="match status" value="1"/>
</dbReference>
<feature type="transmembrane region" description="Helical" evidence="8">
    <location>
        <begin position="146"/>
        <end position="167"/>
    </location>
</feature>
<dbReference type="Proteomes" id="UP000327108">
    <property type="component" value="Unassembled WGS sequence"/>
</dbReference>
<keyword evidence="2" id="KW-0813">Transport</keyword>
<evidence type="ECO:0000256" key="3">
    <source>
        <dbReference type="ARBA" id="ARBA00022475"/>
    </source>
</evidence>
<feature type="transmembrane region" description="Helical" evidence="8">
    <location>
        <begin position="104"/>
        <end position="126"/>
    </location>
</feature>
<evidence type="ECO:0000313" key="9">
    <source>
        <dbReference type="EMBL" id="KAA9371026.1"/>
    </source>
</evidence>
<evidence type="ECO:0000256" key="5">
    <source>
        <dbReference type="ARBA" id="ARBA00022692"/>
    </source>
</evidence>
<comment type="caution">
    <text evidence="9">The sequence shown here is derived from an EMBL/GenBank/DDBJ whole genome shotgun (WGS) entry which is preliminary data.</text>
</comment>
<feature type="transmembrane region" description="Helical" evidence="8">
    <location>
        <begin position="51"/>
        <end position="72"/>
    </location>
</feature>
<dbReference type="EMBL" id="VYXQ01000001">
    <property type="protein sequence ID" value="KAA9371026.1"/>
    <property type="molecule type" value="Genomic_DNA"/>
</dbReference>
<keyword evidence="6 8" id="KW-1133">Transmembrane helix</keyword>
<feature type="transmembrane region" description="Helical" evidence="8">
    <location>
        <begin position="289"/>
        <end position="307"/>
    </location>
</feature>
<dbReference type="InterPro" id="IPR036259">
    <property type="entry name" value="MFS_trans_sf"/>
</dbReference>
<dbReference type="InterPro" id="IPR011701">
    <property type="entry name" value="MFS"/>
</dbReference>
<feature type="transmembrane region" description="Helical" evidence="8">
    <location>
        <begin position="79"/>
        <end position="98"/>
    </location>
</feature>
<feature type="transmembrane region" description="Helical" evidence="8">
    <location>
        <begin position="173"/>
        <end position="194"/>
    </location>
</feature>
<feature type="transmembrane region" description="Helical" evidence="8">
    <location>
        <begin position="12"/>
        <end position="31"/>
    </location>
</feature>
<proteinExistence type="predicted"/>
<dbReference type="RefSeq" id="WP_151091148.1">
    <property type="nucleotide sequence ID" value="NZ_JBLZNM010000003.1"/>
</dbReference>
<feature type="transmembrane region" description="Helical" evidence="8">
    <location>
        <begin position="223"/>
        <end position="247"/>
    </location>
</feature>
<comment type="subcellular location">
    <subcellularLocation>
        <location evidence="1">Cell membrane</location>
        <topology evidence="1">Multi-pass membrane protein</topology>
    </subcellularLocation>
</comment>
<dbReference type="GO" id="GO:0022857">
    <property type="term" value="F:transmembrane transporter activity"/>
    <property type="evidence" value="ECO:0007669"/>
    <property type="project" value="InterPro"/>
</dbReference>
<evidence type="ECO:0000256" key="7">
    <source>
        <dbReference type="ARBA" id="ARBA00023136"/>
    </source>
</evidence>
<keyword evidence="10" id="KW-1185">Reference proteome</keyword>
<evidence type="ECO:0000256" key="4">
    <source>
        <dbReference type="ARBA" id="ARBA00022597"/>
    </source>
</evidence>
<evidence type="ECO:0000256" key="1">
    <source>
        <dbReference type="ARBA" id="ARBA00004651"/>
    </source>
</evidence>
<name>A0A5N1K3Y0_9HYPH</name>
<keyword evidence="7 8" id="KW-0472">Membrane</keyword>
<dbReference type="AlphaFoldDB" id="A0A5N1K3Y0"/>
<keyword evidence="4" id="KW-0762">Sugar transport</keyword>
<feature type="transmembrane region" description="Helical" evidence="8">
    <location>
        <begin position="373"/>
        <end position="393"/>
    </location>
</feature>
<evidence type="ECO:0000256" key="6">
    <source>
        <dbReference type="ARBA" id="ARBA00022989"/>
    </source>
</evidence>
<reference evidence="9 10" key="1">
    <citation type="submission" date="2019-09" db="EMBL/GenBank/DDBJ databases">
        <title>Biological control of the noxious weed angled onion (Allium triquetrum) thwarted by endophytic bacteria in Victoria, Australia.</title>
        <authorList>
            <person name="Tehranchian P."/>
            <person name="Adair R.J."/>
            <person name="Van T.H."/>
            <person name="Morrison P.D."/>
            <person name="Williams H."/>
            <person name="Lawrie A.C."/>
        </authorList>
    </citation>
    <scope>NUCLEOTIDE SEQUENCE [LARGE SCALE GENOMIC DNA]</scope>
    <source>
        <strain evidence="9 10">RPTAtOch1</strain>
    </source>
</reference>
<dbReference type="PANTHER" id="PTHR23535">
    <property type="entry name" value="SUGAR EFFLUX TRANSPORTER A-RELATED"/>
    <property type="match status" value="1"/>
</dbReference>
<keyword evidence="3" id="KW-1003">Cell membrane</keyword>
<dbReference type="Gene3D" id="1.20.1250.20">
    <property type="entry name" value="MFS general substrate transporter like domains"/>
    <property type="match status" value="2"/>
</dbReference>
<evidence type="ECO:0000256" key="2">
    <source>
        <dbReference type="ARBA" id="ARBA00022448"/>
    </source>
</evidence>
<gene>
    <name evidence="9" type="ORF">F3W84_01050</name>
</gene>
<sequence>MSNSSLDLVRQYPIVRASTLAILFYGFAGAATTPYQPLVGIRVIGLSDFTYSLIAFCAVIANLVASIGIGLISDRVGRYRAPMLVVTSLGILGFGVVWLFPSSWIFALVTIGPIALFNVISTLLFANIRNHSNGMTPLELGDSITIVRMAMSIAWILVPGLVGLILSGTGSPLTAYAFATLLSLCCFISIVYMMPHDRKVSIESSSTKPSSLADLRRLASPDVIARLIGTALITSVLHLNAIALPLIVTGQGGGTIKDIGMVMGFVAALEAVLMLVWARIGRTTSQIRIFFVASLLYAIYLVWLAFLTTRWEIYAASAIGGIGAAAIVSQPISYLLGIIHDRPGLSASLIAINMFIAGGIGTALFAIGTSFAGYGTVTIMGAIVGLAGVAVLAKVEHKRN</sequence>
<organism evidence="9 10">
    <name type="scientific">Ochrobactrum quorumnocens</name>
    <dbReference type="NCBI Taxonomy" id="271865"/>
    <lineage>
        <taxon>Bacteria</taxon>
        <taxon>Pseudomonadati</taxon>
        <taxon>Pseudomonadota</taxon>
        <taxon>Alphaproteobacteria</taxon>
        <taxon>Hyphomicrobiales</taxon>
        <taxon>Brucellaceae</taxon>
        <taxon>Brucella/Ochrobactrum group</taxon>
        <taxon>Ochrobactrum</taxon>
    </lineage>
</organism>
<evidence type="ECO:0000313" key="10">
    <source>
        <dbReference type="Proteomes" id="UP000327108"/>
    </source>
</evidence>
<feature type="transmembrane region" description="Helical" evidence="8">
    <location>
        <begin position="348"/>
        <end position="367"/>
    </location>
</feature>
<feature type="transmembrane region" description="Helical" evidence="8">
    <location>
        <begin position="259"/>
        <end position="277"/>
    </location>
</feature>
<accession>A0A5N1K3Y0</accession>
<dbReference type="SUPFAM" id="SSF103473">
    <property type="entry name" value="MFS general substrate transporter"/>
    <property type="match status" value="2"/>
</dbReference>
<dbReference type="Pfam" id="PF07690">
    <property type="entry name" value="MFS_1"/>
    <property type="match status" value="1"/>
</dbReference>
<feature type="transmembrane region" description="Helical" evidence="8">
    <location>
        <begin position="313"/>
        <end position="336"/>
    </location>
</feature>
<protein>
    <submittedName>
        <fullName evidence="9">MFS transporter</fullName>
    </submittedName>
</protein>
<keyword evidence="5 8" id="KW-0812">Transmembrane</keyword>
<evidence type="ECO:0000256" key="8">
    <source>
        <dbReference type="SAM" id="Phobius"/>
    </source>
</evidence>
<dbReference type="GO" id="GO:0005886">
    <property type="term" value="C:plasma membrane"/>
    <property type="evidence" value="ECO:0007669"/>
    <property type="project" value="UniProtKB-SubCell"/>
</dbReference>